<dbReference type="OrthoDB" id="7510573at2"/>
<keyword evidence="3" id="KW-1185">Reference proteome</keyword>
<evidence type="ECO:0000313" key="2">
    <source>
        <dbReference type="EMBL" id="SBS28964.1"/>
    </source>
</evidence>
<dbReference type="PANTHER" id="PTHR21180:SF32">
    <property type="entry name" value="ENDONUCLEASE_EXONUCLEASE_PHOSPHATASE FAMILY DOMAIN-CONTAINING PROTEIN 1"/>
    <property type="match status" value="1"/>
</dbReference>
<gene>
    <name evidence="2" type="primary">comEA</name>
    <name evidence="2" type="ORF">MSP8886_01382</name>
</gene>
<dbReference type="GO" id="GO:0015627">
    <property type="term" value="C:type II protein secretion system complex"/>
    <property type="evidence" value="ECO:0007669"/>
    <property type="project" value="TreeGrafter"/>
</dbReference>
<reference evidence="2 3" key="1">
    <citation type="submission" date="2016-06" db="EMBL/GenBank/DDBJ databases">
        <authorList>
            <person name="Kjaerup R.B."/>
            <person name="Dalgaard T.S."/>
            <person name="Juul-Madsen H.R."/>
        </authorList>
    </citation>
    <scope>NUCLEOTIDE SEQUENCE [LARGE SCALE GENOMIC DNA]</scope>
    <source>
        <strain evidence="2 3">CECT 8886</strain>
    </source>
</reference>
<dbReference type="InterPro" id="IPR051675">
    <property type="entry name" value="Endo/Exo/Phosphatase_dom_1"/>
</dbReference>
<proteinExistence type="predicted"/>
<accession>A0A1A8T8G2</accession>
<dbReference type="PANTHER" id="PTHR21180">
    <property type="entry name" value="ENDONUCLEASE/EXONUCLEASE/PHOSPHATASE FAMILY DOMAIN-CONTAINING PROTEIN 1"/>
    <property type="match status" value="1"/>
</dbReference>
<evidence type="ECO:0000256" key="1">
    <source>
        <dbReference type="SAM" id="SignalP"/>
    </source>
</evidence>
<name>A0A1A8T8G2_9GAMM</name>
<feature type="signal peptide" evidence="1">
    <location>
        <begin position="1"/>
        <end position="27"/>
    </location>
</feature>
<dbReference type="NCBIfam" id="TIGR00426">
    <property type="entry name" value="competence protein ComEA helix-hairpin-helix repeat region"/>
    <property type="match status" value="1"/>
</dbReference>
<dbReference type="STRING" id="1792290.MSP8886_01382"/>
<organism evidence="2 3">
    <name type="scientific">Marinomonas spartinae</name>
    <dbReference type="NCBI Taxonomy" id="1792290"/>
    <lineage>
        <taxon>Bacteria</taxon>
        <taxon>Pseudomonadati</taxon>
        <taxon>Pseudomonadota</taxon>
        <taxon>Gammaproteobacteria</taxon>
        <taxon>Oceanospirillales</taxon>
        <taxon>Oceanospirillaceae</taxon>
        <taxon>Marinomonas</taxon>
    </lineage>
</organism>
<dbReference type="GO" id="GO:0015628">
    <property type="term" value="P:protein secretion by the type II secretion system"/>
    <property type="evidence" value="ECO:0007669"/>
    <property type="project" value="TreeGrafter"/>
</dbReference>
<dbReference type="Pfam" id="PF12836">
    <property type="entry name" value="HHH_3"/>
    <property type="match status" value="1"/>
</dbReference>
<dbReference type="InterPro" id="IPR004509">
    <property type="entry name" value="Competence_ComEA_HhH"/>
</dbReference>
<protein>
    <submittedName>
        <fullName evidence="2">ComE operon protein 1</fullName>
    </submittedName>
</protein>
<keyword evidence="1" id="KW-0732">Signal</keyword>
<evidence type="ECO:0000313" key="3">
    <source>
        <dbReference type="Proteomes" id="UP000092544"/>
    </source>
</evidence>
<dbReference type="AlphaFoldDB" id="A0A1A8T8G2"/>
<dbReference type="EMBL" id="FLOB01000002">
    <property type="protein sequence ID" value="SBS28964.1"/>
    <property type="molecule type" value="Genomic_DNA"/>
</dbReference>
<feature type="chain" id="PRO_5008378881" evidence="1">
    <location>
        <begin position="28"/>
        <end position="105"/>
    </location>
</feature>
<dbReference type="Gene3D" id="1.10.150.280">
    <property type="entry name" value="AF1531-like domain"/>
    <property type="match status" value="1"/>
</dbReference>
<sequence>MITLSFLRTLLFRSILLLALSPMALFAATPLNINVATADQLAAVMSGVGEKKAQAIIDYRKEHGAFKSVDQLVKVKGIGEVLLERNKALLQVAIPSDAKSASSKQ</sequence>
<dbReference type="SUPFAM" id="SSF47781">
    <property type="entry name" value="RuvA domain 2-like"/>
    <property type="match status" value="1"/>
</dbReference>
<dbReference type="Proteomes" id="UP000092544">
    <property type="component" value="Unassembled WGS sequence"/>
</dbReference>
<dbReference type="InterPro" id="IPR010994">
    <property type="entry name" value="RuvA_2-like"/>
</dbReference>
<dbReference type="RefSeq" id="WP_067014032.1">
    <property type="nucleotide sequence ID" value="NZ_FLOB01000002.1"/>
</dbReference>